<dbReference type="Pfam" id="PF00226">
    <property type="entry name" value="DnaJ"/>
    <property type="match status" value="1"/>
</dbReference>
<gene>
    <name evidence="2" type="ORF">BCR43DRAFT_521024</name>
</gene>
<protein>
    <recommendedName>
        <fullName evidence="1">J domain-containing protein</fullName>
    </recommendedName>
</protein>
<dbReference type="InterPro" id="IPR050817">
    <property type="entry name" value="DjlA_DnaK_co-chaperone"/>
</dbReference>
<comment type="caution">
    <text evidence="2">The sequence shown here is derived from an EMBL/GenBank/DDBJ whole genome shotgun (WGS) entry which is preliminary data.</text>
</comment>
<evidence type="ECO:0000313" key="2">
    <source>
        <dbReference type="EMBL" id="ORZ03973.1"/>
    </source>
</evidence>
<sequence>MKTKKSAYQVLGVARTASQKEIRRRYIELCKQHHPDTANQGNKDAIDNVDIREITAAYRQVTGKEAMAVERQRTEPGHRDEMSAEDTAKWTRWTLAAGAGLVGTVVAWIAYEPSEDISLATPPPASYNIQHHGSFRQWRKSS</sequence>
<dbReference type="PROSITE" id="PS50076">
    <property type="entry name" value="DNAJ_2"/>
    <property type="match status" value="1"/>
</dbReference>
<dbReference type="PRINTS" id="PR00625">
    <property type="entry name" value="JDOMAIN"/>
</dbReference>
<organism evidence="2 3">
    <name type="scientific">Syncephalastrum racemosum</name>
    <name type="common">Filamentous fungus</name>
    <dbReference type="NCBI Taxonomy" id="13706"/>
    <lineage>
        <taxon>Eukaryota</taxon>
        <taxon>Fungi</taxon>
        <taxon>Fungi incertae sedis</taxon>
        <taxon>Mucoromycota</taxon>
        <taxon>Mucoromycotina</taxon>
        <taxon>Mucoromycetes</taxon>
        <taxon>Mucorales</taxon>
        <taxon>Syncephalastraceae</taxon>
        <taxon>Syncephalastrum</taxon>
    </lineage>
</organism>
<name>A0A1X2HWN8_SYNRA</name>
<reference evidence="2 3" key="1">
    <citation type="submission" date="2016-07" db="EMBL/GenBank/DDBJ databases">
        <title>Pervasive Adenine N6-methylation of Active Genes in Fungi.</title>
        <authorList>
            <consortium name="DOE Joint Genome Institute"/>
            <person name="Mondo S.J."/>
            <person name="Dannebaum R.O."/>
            <person name="Kuo R.C."/>
            <person name="Labutti K."/>
            <person name="Haridas S."/>
            <person name="Kuo A."/>
            <person name="Salamov A."/>
            <person name="Ahrendt S.R."/>
            <person name="Lipzen A."/>
            <person name="Sullivan W."/>
            <person name="Andreopoulos W.B."/>
            <person name="Clum A."/>
            <person name="Lindquist E."/>
            <person name="Daum C."/>
            <person name="Ramamoorthy G.K."/>
            <person name="Gryganskyi A."/>
            <person name="Culley D."/>
            <person name="Magnuson J.K."/>
            <person name="James T.Y."/>
            <person name="O'Malley M.A."/>
            <person name="Stajich J.E."/>
            <person name="Spatafora J.W."/>
            <person name="Visel A."/>
            <person name="Grigoriev I.V."/>
        </authorList>
    </citation>
    <scope>NUCLEOTIDE SEQUENCE [LARGE SCALE GENOMIC DNA]</scope>
    <source>
        <strain evidence="2 3">NRRL 2496</strain>
    </source>
</reference>
<dbReference type="STRING" id="13706.A0A1X2HWN8"/>
<accession>A0A1X2HWN8</accession>
<dbReference type="InterPro" id="IPR001623">
    <property type="entry name" value="DnaJ_domain"/>
</dbReference>
<dbReference type="InParanoid" id="A0A1X2HWN8"/>
<dbReference type="SMART" id="SM00271">
    <property type="entry name" value="DnaJ"/>
    <property type="match status" value="1"/>
</dbReference>
<dbReference type="InterPro" id="IPR036869">
    <property type="entry name" value="J_dom_sf"/>
</dbReference>
<dbReference type="Gene3D" id="1.10.287.110">
    <property type="entry name" value="DnaJ domain"/>
    <property type="match status" value="1"/>
</dbReference>
<evidence type="ECO:0000313" key="3">
    <source>
        <dbReference type="Proteomes" id="UP000242180"/>
    </source>
</evidence>
<evidence type="ECO:0000259" key="1">
    <source>
        <dbReference type="PROSITE" id="PS50076"/>
    </source>
</evidence>
<proteinExistence type="predicted"/>
<dbReference type="PANTHER" id="PTHR24074">
    <property type="entry name" value="CO-CHAPERONE PROTEIN DJLA"/>
    <property type="match status" value="1"/>
</dbReference>
<dbReference type="EMBL" id="MCGN01000001">
    <property type="protein sequence ID" value="ORZ03973.1"/>
    <property type="molecule type" value="Genomic_DNA"/>
</dbReference>
<dbReference type="SUPFAM" id="SSF46565">
    <property type="entry name" value="Chaperone J-domain"/>
    <property type="match status" value="1"/>
</dbReference>
<dbReference type="OMA" id="PGHRDEM"/>
<feature type="domain" description="J" evidence="1">
    <location>
        <begin position="6"/>
        <end position="77"/>
    </location>
</feature>
<dbReference type="CDD" id="cd06257">
    <property type="entry name" value="DnaJ"/>
    <property type="match status" value="1"/>
</dbReference>
<keyword evidence="3" id="KW-1185">Reference proteome</keyword>
<dbReference type="AlphaFoldDB" id="A0A1X2HWN8"/>
<dbReference type="Proteomes" id="UP000242180">
    <property type="component" value="Unassembled WGS sequence"/>
</dbReference>
<dbReference type="OrthoDB" id="445556at2759"/>